<gene>
    <name evidence="1" type="ORF">P0M35_13925</name>
</gene>
<keyword evidence="2" id="KW-1185">Reference proteome</keyword>
<reference evidence="1" key="1">
    <citation type="submission" date="2023-03" db="EMBL/GenBank/DDBJ databases">
        <title>Stygiobacter electus gen. nov., sp. nov., facultatively anaerobic thermotolerant bacterium of the class Ignavibacteria from a well of Yessentuki mineral water deposit.</title>
        <authorList>
            <person name="Podosokorskaya O.A."/>
            <person name="Elcheninov A.G."/>
            <person name="Petrova N.F."/>
            <person name="Zavarzina D.G."/>
            <person name="Kublanov I.V."/>
            <person name="Merkel A.Y."/>
        </authorList>
    </citation>
    <scope>NUCLEOTIDE SEQUENCE</scope>
    <source>
        <strain evidence="1">09-Me</strain>
    </source>
</reference>
<accession>A0AAE3P2J0</accession>
<dbReference type="Gene3D" id="2.40.50.100">
    <property type="match status" value="1"/>
</dbReference>
<name>A0AAE3P2J0_9BACT</name>
<dbReference type="InterPro" id="IPR011053">
    <property type="entry name" value="Single_hybrid_motif"/>
</dbReference>
<sequence>MGKSILKNGLLHFASNDNIVLSLRVAVHRNEAITGLLKIMILFIFSIFVISCSSDPKTTSVDTVGTPVKVVTPSVSSLTEYMSFNANTVFMKKEIVRSTFQGFIQKVYKNIGDYVNAGDVVFQIITKEAYATDSLRVKLNDEIFSGVVNIKSKTSGILTELNYNVGDFVSDGEQLAVISNPNSLAILLNVPYQHISKIKLNSGCILIFPDGKQINGIISKSLPSVDPVSQTQTFLINFNDGKKIPANLTIEVKIPVSVIRNATVLPKSAIQSNETLSEFWIMKLLNDTTAVKTPITKGIESDSLVQIIKPNLSLSEKVIVDGAYGLPDTAKVVVK</sequence>
<dbReference type="SUPFAM" id="SSF51230">
    <property type="entry name" value="Single hybrid motif"/>
    <property type="match status" value="1"/>
</dbReference>
<dbReference type="GO" id="GO:0015562">
    <property type="term" value="F:efflux transmembrane transporter activity"/>
    <property type="evidence" value="ECO:0007669"/>
    <property type="project" value="TreeGrafter"/>
</dbReference>
<protein>
    <submittedName>
        <fullName evidence="1">HlyD family efflux transporter periplasmic adaptor subunit</fullName>
    </submittedName>
</protein>
<dbReference type="PANTHER" id="PTHR30469">
    <property type="entry name" value="MULTIDRUG RESISTANCE PROTEIN MDTA"/>
    <property type="match status" value="1"/>
</dbReference>
<organism evidence="1 2">
    <name type="scientific">Stygiobacter electus</name>
    <dbReference type="NCBI Taxonomy" id="3032292"/>
    <lineage>
        <taxon>Bacteria</taxon>
        <taxon>Pseudomonadati</taxon>
        <taxon>Ignavibacteriota</taxon>
        <taxon>Ignavibacteria</taxon>
        <taxon>Ignavibacteriales</taxon>
        <taxon>Melioribacteraceae</taxon>
        <taxon>Stygiobacter</taxon>
    </lineage>
</organism>
<dbReference type="EMBL" id="JARGDL010000033">
    <property type="protein sequence ID" value="MDF1613257.1"/>
    <property type="molecule type" value="Genomic_DNA"/>
</dbReference>
<dbReference type="RefSeq" id="WP_321537030.1">
    <property type="nucleotide sequence ID" value="NZ_JARGDL010000033.1"/>
</dbReference>
<comment type="caution">
    <text evidence="1">The sequence shown here is derived from an EMBL/GenBank/DDBJ whole genome shotgun (WGS) entry which is preliminary data.</text>
</comment>
<dbReference type="Gene3D" id="2.40.420.20">
    <property type="match status" value="1"/>
</dbReference>
<evidence type="ECO:0000313" key="2">
    <source>
        <dbReference type="Proteomes" id="UP001221302"/>
    </source>
</evidence>
<dbReference type="GO" id="GO:1990281">
    <property type="term" value="C:efflux pump complex"/>
    <property type="evidence" value="ECO:0007669"/>
    <property type="project" value="TreeGrafter"/>
</dbReference>
<evidence type="ECO:0000313" key="1">
    <source>
        <dbReference type="EMBL" id="MDF1613257.1"/>
    </source>
</evidence>
<dbReference type="Proteomes" id="UP001221302">
    <property type="component" value="Unassembled WGS sequence"/>
</dbReference>
<dbReference type="AlphaFoldDB" id="A0AAE3P2J0"/>
<proteinExistence type="predicted"/>